<dbReference type="InterPro" id="IPR050266">
    <property type="entry name" value="AB_hydrolase_sf"/>
</dbReference>
<dbReference type="EC" id="4.2.99.20" evidence="3"/>
<dbReference type="Pfam" id="PF12697">
    <property type="entry name" value="Abhydrolase_6"/>
    <property type="match status" value="1"/>
</dbReference>
<gene>
    <name evidence="3" type="primary">menH_3</name>
    <name evidence="3" type="ORF">LMG3441_02474</name>
</gene>
<keyword evidence="1" id="KW-0378">Hydrolase</keyword>
<dbReference type="Proteomes" id="UP000494269">
    <property type="component" value="Unassembled WGS sequence"/>
</dbReference>
<dbReference type="GO" id="GO:0016020">
    <property type="term" value="C:membrane"/>
    <property type="evidence" value="ECO:0007669"/>
    <property type="project" value="TreeGrafter"/>
</dbReference>
<keyword evidence="3" id="KW-0456">Lyase</keyword>
<accession>A0A6S6ZW21</accession>
<feature type="domain" description="AB hydrolase-1" evidence="2">
    <location>
        <begin position="13"/>
        <end position="248"/>
    </location>
</feature>
<dbReference type="GO" id="GO:0016787">
    <property type="term" value="F:hydrolase activity"/>
    <property type="evidence" value="ECO:0007669"/>
    <property type="project" value="UniProtKB-KW"/>
</dbReference>
<dbReference type="GO" id="GO:0070205">
    <property type="term" value="F:2-succinyl-6-hydroxy-2,4-cyclohexadiene-1-carboxylate synthase activity"/>
    <property type="evidence" value="ECO:0007669"/>
    <property type="project" value="UniProtKB-EC"/>
</dbReference>
<name>A0A6S6ZW21_9BURK</name>
<keyword evidence="4" id="KW-1185">Reference proteome</keyword>
<dbReference type="PANTHER" id="PTHR43798">
    <property type="entry name" value="MONOACYLGLYCEROL LIPASE"/>
    <property type="match status" value="1"/>
</dbReference>
<dbReference type="PANTHER" id="PTHR43798:SF31">
    <property type="entry name" value="AB HYDROLASE SUPERFAMILY PROTEIN YCLE"/>
    <property type="match status" value="1"/>
</dbReference>
<dbReference type="Gene3D" id="3.40.50.1820">
    <property type="entry name" value="alpha/beta hydrolase"/>
    <property type="match status" value="1"/>
</dbReference>
<evidence type="ECO:0000259" key="2">
    <source>
        <dbReference type="Pfam" id="PF12697"/>
    </source>
</evidence>
<protein>
    <submittedName>
        <fullName evidence="3">2-succinyl-6-hydroxy-2, 4-cyclohexadiene-1-carboxylate synthase</fullName>
        <ecNumber evidence="3">4.2.99.20</ecNumber>
    </submittedName>
</protein>
<dbReference type="EMBL" id="CADIJQ010000003">
    <property type="protein sequence ID" value="CAB3699497.1"/>
    <property type="molecule type" value="Genomic_DNA"/>
</dbReference>
<dbReference type="SUPFAM" id="SSF53474">
    <property type="entry name" value="alpha/beta-Hydrolases"/>
    <property type="match status" value="1"/>
</dbReference>
<dbReference type="AlphaFoldDB" id="A0A6S6ZW21"/>
<sequence>MLAAETAGSGDPVVFLHAAICDRRMWQAQMRALSSSNKVIAYDRRGFGQTHSAPEDHSAVADLMAVMDALADGKPVILVGCSQGGRVALDAALLHSDRVRGLVLIAPTVPGAPDLAQPAAIQEAMATLKQAESARDLDRVNALKARLFLDGPLEPEGRVEGAARQLFLEMHAGVLRSPPTGPSVDHLPTYQRLNEIRAPSMVMWGCSDFPNIQARSQRVASMLANGSGHELTDTAHLPSLDRPDEVTDLLVTFIRRMAGNVAGAA</sequence>
<organism evidence="3 4">
    <name type="scientific">Achromobacter kerstersii</name>
    <dbReference type="NCBI Taxonomy" id="1353890"/>
    <lineage>
        <taxon>Bacteria</taxon>
        <taxon>Pseudomonadati</taxon>
        <taxon>Pseudomonadota</taxon>
        <taxon>Betaproteobacteria</taxon>
        <taxon>Burkholderiales</taxon>
        <taxon>Alcaligenaceae</taxon>
        <taxon>Achromobacter</taxon>
    </lineage>
</organism>
<evidence type="ECO:0000313" key="3">
    <source>
        <dbReference type="EMBL" id="CAB3699497.1"/>
    </source>
</evidence>
<evidence type="ECO:0000256" key="1">
    <source>
        <dbReference type="ARBA" id="ARBA00022801"/>
    </source>
</evidence>
<evidence type="ECO:0000313" key="4">
    <source>
        <dbReference type="Proteomes" id="UP000494269"/>
    </source>
</evidence>
<proteinExistence type="predicted"/>
<dbReference type="InterPro" id="IPR029058">
    <property type="entry name" value="AB_hydrolase_fold"/>
</dbReference>
<reference evidence="3 4" key="1">
    <citation type="submission" date="2020-04" db="EMBL/GenBank/DDBJ databases">
        <authorList>
            <person name="De Canck E."/>
        </authorList>
    </citation>
    <scope>NUCLEOTIDE SEQUENCE [LARGE SCALE GENOMIC DNA]</scope>
    <source>
        <strain evidence="3 4">LMG 3441</strain>
    </source>
</reference>
<dbReference type="PRINTS" id="PR00111">
    <property type="entry name" value="ABHYDROLASE"/>
</dbReference>
<dbReference type="InterPro" id="IPR000073">
    <property type="entry name" value="AB_hydrolase_1"/>
</dbReference>